<reference evidence="7 8" key="1">
    <citation type="journal article" date="2008" name="Nature">
        <title>The Trichoplax genome and the nature of placozoans.</title>
        <authorList>
            <person name="Srivastava M."/>
            <person name="Begovic E."/>
            <person name="Chapman J."/>
            <person name="Putnam N.H."/>
            <person name="Hellsten U."/>
            <person name="Kawashima T."/>
            <person name="Kuo A."/>
            <person name="Mitros T."/>
            <person name="Salamov A."/>
            <person name="Carpenter M.L."/>
            <person name="Signorovitch A.Y."/>
            <person name="Moreno M.A."/>
            <person name="Kamm K."/>
            <person name="Grimwood J."/>
            <person name="Schmutz J."/>
            <person name="Shapiro H."/>
            <person name="Grigoriev I.V."/>
            <person name="Buss L.W."/>
            <person name="Schierwater B."/>
            <person name="Dellaporta S.L."/>
            <person name="Rokhsar D.S."/>
        </authorList>
    </citation>
    <scope>NUCLEOTIDE SEQUENCE [LARGE SCALE GENOMIC DNA]</scope>
    <source>
        <strain evidence="7 8">Grell-BS-1999</strain>
    </source>
</reference>
<evidence type="ECO:0000256" key="4">
    <source>
        <dbReference type="ARBA" id="ARBA00022989"/>
    </source>
</evidence>
<dbReference type="GO" id="GO:0005789">
    <property type="term" value="C:endoplasmic reticulum membrane"/>
    <property type="evidence" value="ECO:0000318"/>
    <property type="project" value="GO_Central"/>
</dbReference>
<feature type="transmembrane region" description="Helical" evidence="6">
    <location>
        <begin position="20"/>
        <end position="41"/>
    </location>
</feature>
<dbReference type="OMA" id="MERYVGP"/>
<comment type="subcellular location">
    <subcellularLocation>
        <location evidence="1 6">Membrane</location>
        <topology evidence="1 6">Multi-pass membrane protein</topology>
    </subcellularLocation>
</comment>
<evidence type="ECO:0000256" key="2">
    <source>
        <dbReference type="ARBA" id="ARBA00009825"/>
    </source>
</evidence>
<dbReference type="OrthoDB" id="18408at2759"/>
<evidence type="ECO:0000313" key="7">
    <source>
        <dbReference type="EMBL" id="EDV19717.1"/>
    </source>
</evidence>
<dbReference type="GO" id="GO:0062062">
    <property type="term" value="F:oligosaccharyltransferase complex binding"/>
    <property type="evidence" value="ECO:0000318"/>
    <property type="project" value="GO_Central"/>
</dbReference>
<dbReference type="FunCoup" id="B3SBZ2">
    <property type="interactions" value="558"/>
</dbReference>
<evidence type="ECO:0000313" key="8">
    <source>
        <dbReference type="Proteomes" id="UP000009022"/>
    </source>
</evidence>
<dbReference type="GeneID" id="6758995"/>
<feature type="non-terminal residue" evidence="7">
    <location>
        <position position="1"/>
    </location>
</feature>
<dbReference type="GO" id="GO:0034976">
    <property type="term" value="P:response to endoplasmic reticulum stress"/>
    <property type="evidence" value="ECO:0000318"/>
    <property type="project" value="GO_Central"/>
</dbReference>
<comment type="subunit">
    <text evidence="6">Component of the oligosaccharyltransferase (OST) complex.</text>
</comment>
<name>B3SBZ2_TRIAD</name>
<dbReference type="EMBL" id="DS985267">
    <property type="protein sequence ID" value="EDV19717.1"/>
    <property type="molecule type" value="Genomic_DNA"/>
</dbReference>
<dbReference type="Proteomes" id="UP000009022">
    <property type="component" value="Unassembled WGS sequence"/>
</dbReference>
<dbReference type="RefSeq" id="XP_002117741.1">
    <property type="nucleotide sequence ID" value="XM_002117705.1"/>
</dbReference>
<keyword evidence="8" id="KW-1185">Reference proteome</keyword>
<dbReference type="InterPro" id="IPR007915">
    <property type="entry name" value="TMEM258/Ost5"/>
</dbReference>
<keyword evidence="5 6" id="KW-0472">Membrane</keyword>
<sequence>TANTMIRYVSPINPASFPSLSILLLAIGIFFMSWFIVYEVTSNRFTRNLKKELLVSFFASLFLGFGVLFLVLWVGLYV</sequence>
<organism evidence="7 8">
    <name type="scientific">Trichoplax adhaerens</name>
    <name type="common">Trichoplax reptans</name>
    <dbReference type="NCBI Taxonomy" id="10228"/>
    <lineage>
        <taxon>Eukaryota</taxon>
        <taxon>Metazoa</taxon>
        <taxon>Placozoa</taxon>
        <taxon>Uniplacotomia</taxon>
        <taxon>Trichoplacea</taxon>
        <taxon>Trichoplacidae</taxon>
        <taxon>Trichoplax</taxon>
    </lineage>
</organism>
<evidence type="ECO:0000256" key="1">
    <source>
        <dbReference type="ARBA" id="ARBA00004141"/>
    </source>
</evidence>
<proteinExistence type="inferred from homology"/>
<dbReference type="Pfam" id="PF05251">
    <property type="entry name" value="Ost5"/>
    <property type="match status" value="1"/>
</dbReference>
<protein>
    <recommendedName>
        <fullName evidence="6">Dolichyl-diphosphooligosaccharide-protein glycosyltransferase subunit TMEM258</fullName>
    </recommendedName>
    <alternativeName>
        <fullName evidence="6">Transmembrane protein 258</fullName>
    </alternativeName>
</protein>
<keyword evidence="3 6" id="KW-0812">Transmembrane</keyword>
<gene>
    <name evidence="7" type="ORF">TRIADDRAFT_33018</name>
</gene>
<dbReference type="CTD" id="6758995"/>
<dbReference type="PhylomeDB" id="B3SBZ2"/>
<dbReference type="eggNOG" id="KOG4452">
    <property type="taxonomic scope" value="Eukaryota"/>
</dbReference>
<accession>B3SBZ2</accession>
<dbReference type="GO" id="GO:0006487">
    <property type="term" value="P:protein N-linked glycosylation"/>
    <property type="evidence" value="ECO:0007669"/>
    <property type="project" value="UniProtKB-UniRule"/>
</dbReference>
<evidence type="ECO:0000256" key="5">
    <source>
        <dbReference type="ARBA" id="ARBA00023136"/>
    </source>
</evidence>
<dbReference type="HOGENOM" id="CLU_180449_0_0_1"/>
<dbReference type="InParanoid" id="B3SBZ2"/>
<feature type="transmembrane region" description="Helical" evidence="6">
    <location>
        <begin position="53"/>
        <end position="76"/>
    </location>
</feature>
<dbReference type="STRING" id="10228.B3SBZ2"/>
<dbReference type="PANTHER" id="PTHR13636">
    <property type="entry name" value="TRANSMEMBRANE PROTEIN 258"/>
    <property type="match status" value="1"/>
</dbReference>
<evidence type="ECO:0000256" key="3">
    <source>
        <dbReference type="ARBA" id="ARBA00022692"/>
    </source>
</evidence>
<comment type="function">
    <text evidence="6">Subunit of the oligosaccharyl transferase (OST) complex that catalyzes the initial transfer of a defined glycan (Glc(3)Man(9)GlcNAc(2) in eukaryotes) from the lipid carrier dolichol-pyrophosphate to an asparagine residue within an Asn-X-Ser/Thr consensus motif in nascent polypeptide chains, the first step in protein N-glycosylation. N-glycosylation occurs cotranslationally and the complex associates with the Sec61 complex at the channel-forming translocon complex that mediates protein translocation across the endoplasmic reticulum (ER). All subunits are required for a maximal enzyme activity.</text>
</comment>
<evidence type="ECO:0000256" key="6">
    <source>
        <dbReference type="RuleBase" id="RU367008"/>
    </source>
</evidence>
<comment type="similarity">
    <text evidence="2 6">Belongs to the OST5 family.</text>
</comment>
<dbReference type="GO" id="GO:0008250">
    <property type="term" value="C:oligosaccharyltransferase complex"/>
    <property type="evidence" value="ECO:0007669"/>
    <property type="project" value="UniProtKB-UniRule"/>
</dbReference>
<keyword evidence="4 6" id="KW-1133">Transmembrane helix</keyword>
<dbReference type="KEGG" id="tad:TRIADDRAFT_33018"/>
<dbReference type="AlphaFoldDB" id="B3SBZ2"/>